<keyword evidence="3 6" id="KW-0812">Transmembrane</keyword>
<reference evidence="7 8" key="1">
    <citation type="journal article" date="2018" name="IMA Fungus">
        <title>IMA Genome-F 9: Draft genome sequence of Annulohypoxylon stygium, Aspergillus mulundensis, Berkeleyomyces basicola (syn. Thielaviopsis basicola), Ceratocystis smalleyi, two Cercospora beticola strains, Coleophoma cylindrospora, Fusarium fracticaudum, Phialophora cf. hyalina, and Morchella septimelata.</title>
        <authorList>
            <person name="Wingfield B.D."/>
            <person name="Bills G.F."/>
            <person name="Dong Y."/>
            <person name="Huang W."/>
            <person name="Nel W.J."/>
            <person name="Swalarsk-Parry B.S."/>
            <person name="Vaghefi N."/>
            <person name="Wilken P.M."/>
            <person name="An Z."/>
            <person name="de Beer Z.W."/>
            <person name="De Vos L."/>
            <person name="Chen L."/>
            <person name="Duong T.A."/>
            <person name="Gao Y."/>
            <person name="Hammerbacher A."/>
            <person name="Kikkert J.R."/>
            <person name="Li Y."/>
            <person name="Li H."/>
            <person name="Li K."/>
            <person name="Li Q."/>
            <person name="Liu X."/>
            <person name="Ma X."/>
            <person name="Naidoo K."/>
            <person name="Pethybridge S.J."/>
            <person name="Sun J."/>
            <person name="Steenkamp E.T."/>
            <person name="van der Nest M.A."/>
            <person name="van Wyk S."/>
            <person name="Wingfield M.J."/>
            <person name="Xiong C."/>
            <person name="Yue Q."/>
            <person name="Zhang X."/>
        </authorList>
    </citation>
    <scope>NUCLEOTIDE SEQUENCE [LARGE SCALE GENOMIC DNA]</scope>
    <source>
        <strain evidence="7 8">BP5796</strain>
    </source>
</reference>
<dbReference type="PANTHER" id="PTHR43791">
    <property type="entry name" value="PERMEASE-RELATED"/>
    <property type="match status" value="1"/>
</dbReference>
<dbReference type="InterPro" id="IPR036259">
    <property type="entry name" value="MFS_trans_sf"/>
</dbReference>
<accession>A0A3D8T013</accession>
<dbReference type="Gene3D" id="1.20.1250.20">
    <property type="entry name" value="MFS general substrate transporter like domains"/>
    <property type="match status" value="1"/>
</dbReference>
<keyword evidence="5 6" id="KW-0472">Membrane</keyword>
<evidence type="ECO:0000256" key="2">
    <source>
        <dbReference type="ARBA" id="ARBA00022448"/>
    </source>
</evidence>
<dbReference type="OrthoDB" id="6730379at2759"/>
<keyword evidence="4 6" id="KW-1133">Transmembrane helix</keyword>
<evidence type="ECO:0000256" key="4">
    <source>
        <dbReference type="ARBA" id="ARBA00022989"/>
    </source>
</evidence>
<dbReference type="AlphaFoldDB" id="A0A3D8T013"/>
<dbReference type="SUPFAM" id="SSF103473">
    <property type="entry name" value="MFS general substrate transporter"/>
    <property type="match status" value="1"/>
</dbReference>
<proteinExistence type="predicted"/>
<name>A0A3D8T013_9HELO</name>
<feature type="transmembrane region" description="Helical" evidence="6">
    <location>
        <begin position="172"/>
        <end position="195"/>
    </location>
</feature>
<dbReference type="EMBL" id="PDLN01000002">
    <property type="protein sequence ID" value="RDW91870.1"/>
    <property type="molecule type" value="Genomic_DNA"/>
</dbReference>
<comment type="caution">
    <text evidence="7">The sequence shown here is derived from an EMBL/GenBank/DDBJ whole genome shotgun (WGS) entry which is preliminary data.</text>
</comment>
<feature type="transmembrane region" description="Helical" evidence="6">
    <location>
        <begin position="215"/>
        <end position="235"/>
    </location>
</feature>
<sequence>MFLVCGLVTIALGVLVLVFLPDNPMKSKLPTSSKTRAIERLRENKTGVENKSFKIKQMWEALTDYRVIILCILFMLSSEVNGAMGNYQATLIKSFGYTSKQSALFSIPLGLLGLISIMIVTYIAGRFGQRLLVITCICPIAITGSAMTAYVPVRGAKLAGIFLLELVPITPLIYTVAVANINALILMSFAVGNIIGPLTFTGNTVPKYIPAKIAIMASFSCVMITALTLRTILLWENRRRDKCGLREHAANSDFMNMTDRKNDKFR</sequence>
<dbReference type="InterPro" id="IPR011701">
    <property type="entry name" value="MFS"/>
</dbReference>
<keyword evidence="2" id="KW-0813">Transport</keyword>
<dbReference type="Proteomes" id="UP000256328">
    <property type="component" value="Unassembled WGS sequence"/>
</dbReference>
<comment type="subcellular location">
    <subcellularLocation>
        <location evidence="1">Membrane</location>
        <topology evidence="1">Multi-pass membrane protein</topology>
    </subcellularLocation>
</comment>
<dbReference type="PANTHER" id="PTHR43791:SF40">
    <property type="entry name" value="THIAMINE PATHWAY TRANSPORTER THI73"/>
    <property type="match status" value="1"/>
</dbReference>
<evidence type="ECO:0000313" key="7">
    <source>
        <dbReference type="EMBL" id="RDW91870.1"/>
    </source>
</evidence>
<evidence type="ECO:0000256" key="6">
    <source>
        <dbReference type="SAM" id="Phobius"/>
    </source>
</evidence>
<dbReference type="GO" id="GO:0016020">
    <property type="term" value="C:membrane"/>
    <property type="evidence" value="ECO:0007669"/>
    <property type="project" value="UniProtKB-SubCell"/>
</dbReference>
<feature type="transmembrane region" description="Helical" evidence="6">
    <location>
        <begin position="131"/>
        <end position="151"/>
    </location>
</feature>
<evidence type="ECO:0000256" key="3">
    <source>
        <dbReference type="ARBA" id="ARBA00022692"/>
    </source>
</evidence>
<dbReference type="GO" id="GO:0022857">
    <property type="term" value="F:transmembrane transporter activity"/>
    <property type="evidence" value="ECO:0007669"/>
    <property type="project" value="InterPro"/>
</dbReference>
<organism evidence="7 8">
    <name type="scientific">Coleophoma crateriformis</name>
    <dbReference type="NCBI Taxonomy" id="565419"/>
    <lineage>
        <taxon>Eukaryota</taxon>
        <taxon>Fungi</taxon>
        <taxon>Dikarya</taxon>
        <taxon>Ascomycota</taxon>
        <taxon>Pezizomycotina</taxon>
        <taxon>Leotiomycetes</taxon>
        <taxon>Helotiales</taxon>
        <taxon>Dermateaceae</taxon>
        <taxon>Coleophoma</taxon>
    </lineage>
</organism>
<protein>
    <recommendedName>
        <fullName evidence="9">Major facilitator superfamily (MFS) profile domain-containing protein</fullName>
    </recommendedName>
</protein>
<evidence type="ECO:0000256" key="1">
    <source>
        <dbReference type="ARBA" id="ARBA00004141"/>
    </source>
</evidence>
<feature type="transmembrane region" description="Helical" evidence="6">
    <location>
        <begin position="103"/>
        <end position="125"/>
    </location>
</feature>
<evidence type="ECO:0000256" key="5">
    <source>
        <dbReference type="ARBA" id="ARBA00023136"/>
    </source>
</evidence>
<evidence type="ECO:0008006" key="9">
    <source>
        <dbReference type="Google" id="ProtNLM"/>
    </source>
</evidence>
<keyword evidence="8" id="KW-1185">Reference proteome</keyword>
<gene>
    <name evidence="7" type="ORF">BP5796_01264</name>
</gene>
<feature type="transmembrane region" description="Helical" evidence="6">
    <location>
        <begin position="65"/>
        <end position="82"/>
    </location>
</feature>
<dbReference type="Pfam" id="PF07690">
    <property type="entry name" value="MFS_1"/>
    <property type="match status" value="1"/>
</dbReference>
<evidence type="ECO:0000313" key="8">
    <source>
        <dbReference type="Proteomes" id="UP000256328"/>
    </source>
</evidence>